<dbReference type="PIRSF" id="PIRSF028063">
    <property type="entry name" value="UCP028063"/>
    <property type="match status" value="1"/>
</dbReference>
<evidence type="ECO:0000313" key="2">
    <source>
        <dbReference type="EMBL" id="QHQ53662.1"/>
    </source>
</evidence>
<dbReference type="InterPro" id="IPR024402">
    <property type="entry name" value="DUF2726"/>
</dbReference>
<dbReference type="InterPro" id="IPR014538">
    <property type="entry name" value="UCP028063_topo_Znf"/>
</dbReference>
<evidence type="ECO:0000259" key="1">
    <source>
        <dbReference type="Pfam" id="PF10881"/>
    </source>
</evidence>
<dbReference type="RefSeq" id="WP_114522814.1">
    <property type="nucleotide sequence ID" value="NZ_CAWPID010000002.1"/>
</dbReference>
<evidence type="ECO:0000313" key="3">
    <source>
        <dbReference type="Proteomes" id="UP000463871"/>
    </source>
</evidence>
<dbReference type="Proteomes" id="UP000463871">
    <property type="component" value="Plasmid pMC64A"/>
</dbReference>
<keyword evidence="2" id="KW-0614">Plasmid</keyword>
<sequence length="186" mass="20734">MSMTVIAIVVLVVAVVGLLLGMDKGKGKGKDTAKLDTALTYEVQDGLFTDGEKSFLVALEKAVQGQARIYGKVRVADVLRPTQKDKKLWQKSFNQISAKHLDYCLTDNDFRYLCAIELDDKSHSLKKRMERDVMLQDACDSAQFALVRFTARSSYNVEEVRAKLQPLLDKVAARNVVPLSPLKAVK</sequence>
<dbReference type="EMBL" id="CP047963">
    <property type="protein sequence ID" value="QHQ53662.1"/>
    <property type="molecule type" value="Genomic_DNA"/>
</dbReference>
<protein>
    <submittedName>
        <fullName evidence="2">DUF2726 domain-containing protein</fullName>
    </submittedName>
</protein>
<geneLocation type="plasmid" evidence="3">
    <name>pmc64a</name>
</geneLocation>
<name>A0AAE6SN58_AERME</name>
<feature type="domain" description="DUF2726" evidence="1">
    <location>
        <begin position="47"/>
        <end position="165"/>
    </location>
</feature>
<reference evidence="2 3" key="1">
    <citation type="submission" date="2020-01" db="EMBL/GenBank/DDBJ databases">
        <title>Complete genome of Aeromonas media MC64.</title>
        <authorList>
            <person name="Cao G."/>
            <person name="Fu J."/>
            <person name="Zhong C."/>
        </authorList>
    </citation>
    <scope>NUCLEOTIDE SEQUENCE [LARGE SCALE GENOMIC DNA]</scope>
    <source>
        <strain evidence="2 3">MC64</strain>
        <plasmid evidence="3">pmc64a</plasmid>
    </source>
</reference>
<dbReference type="Pfam" id="PF10881">
    <property type="entry name" value="DUF2726"/>
    <property type="match status" value="1"/>
</dbReference>
<accession>A0AAE6SN58</accession>
<dbReference type="AlphaFoldDB" id="A0AAE6SN58"/>
<organism evidence="2 3">
    <name type="scientific">Aeromonas media</name>
    <dbReference type="NCBI Taxonomy" id="651"/>
    <lineage>
        <taxon>Bacteria</taxon>
        <taxon>Pseudomonadati</taxon>
        <taxon>Pseudomonadota</taxon>
        <taxon>Gammaproteobacteria</taxon>
        <taxon>Aeromonadales</taxon>
        <taxon>Aeromonadaceae</taxon>
        <taxon>Aeromonas</taxon>
    </lineage>
</organism>
<proteinExistence type="predicted"/>
<gene>
    <name evidence="2" type="ORF">GWI30_22760</name>
</gene>